<evidence type="ECO:0008006" key="3">
    <source>
        <dbReference type="Google" id="ProtNLM"/>
    </source>
</evidence>
<protein>
    <recommendedName>
        <fullName evidence="3">Copper homeostasis protein cutC homolog</fullName>
    </recommendedName>
</protein>
<reference evidence="1 2" key="1">
    <citation type="journal article" date="2014" name="Genome Biol. Evol.">
        <title>The secreted proteins of Achlya hypogyna and Thraustotheca clavata identify the ancestral oomycete secretome and reveal gene acquisitions by horizontal gene transfer.</title>
        <authorList>
            <person name="Misner I."/>
            <person name="Blouin N."/>
            <person name="Leonard G."/>
            <person name="Richards T.A."/>
            <person name="Lane C.E."/>
        </authorList>
    </citation>
    <scope>NUCLEOTIDE SEQUENCE [LARGE SCALE GENOMIC DNA]</scope>
    <source>
        <strain evidence="1 2">ATCC 34112</strain>
    </source>
</reference>
<dbReference type="OrthoDB" id="60095at2759"/>
<dbReference type="EMBL" id="JNBS01001783">
    <property type="protein sequence ID" value="OQR99777.1"/>
    <property type="molecule type" value="Genomic_DNA"/>
</dbReference>
<sequence>MISITWKRTTSALKRFQRGLSTKTSYYDSQSGQHVEYTNAIQIHALGDENSPTIEGLASLTIPSAIKMHELLPKNILVSSEDTSHGFNIALDVSCTADRATWDAIIAKSAKAVELKKQVKITLLDALDASPYDVQLLGSLLADAGVNILTLSTGISTDTDALEEVYEALTWSDVVGLPMKQRVGLRTAPEEAQELLEFAATTLEIKHYDVCFKGNLAPTPAELTKLFSLWNVQHSIKF</sequence>
<evidence type="ECO:0000313" key="1">
    <source>
        <dbReference type="EMBL" id="OQR99777.1"/>
    </source>
</evidence>
<dbReference type="Proteomes" id="UP000243217">
    <property type="component" value="Unassembled WGS sequence"/>
</dbReference>
<evidence type="ECO:0000313" key="2">
    <source>
        <dbReference type="Proteomes" id="UP000243217"/>
    </source>
</evidence>
<gene>
    <name evidence="1" type="ORF">THRCLA_21790</name>
</gene>
<organism evidence="1 2">
    <name type="scientific">Thraustotheca clavata</name>
    <dbReference type="NCBI Taxonomy" id="74557"/>
    <lineage>
        <taxon>Eukaryota</taxon>
        <taxon>Sar</taxon>
        <taxon>Stramenopiles</taxon>
        <taxon>Oomycota</taxon>
        <taxon>Saprolegniomycetes</taxon>
        <taxon>Saprolegniales</taxon>
        <taxon>Achlyaceae</taxon>
        <taxon>Thraustotheca</taxon>
    </lineage>
</organism>
<name>A0A1V9ZP62_9STRA</name>
<dbReference type="AlphaFoldDB" id="A0A1V9ZP62"/>
<accession>A0A1V9ZP62</accession>
<keyword evidence="2" id="KW-1185">Reference proteome</keyword>
<comment type="caution">
    <text evidence="1">The sequence shown here is derived from an EMBL/GenBank/DDBJ whole genome shotgun (WGS) entry which is preliminary data.</text>
</comment>
<proteinExistence type="predicted"/>